<proteinExistence type="predicted"/>
<sequence>MLKTHLQPIVAFLFQTPNHPNQTQVSDRHQQPASDQVDREYSHPMIDYYFVNAESNGTSQANSDRSDYWQPMTGYYFVDANQLDTNQPDQSEQSATKSPKWATFFSHLWHSLVTPNTDPRVEQQIDRSGQPLWQVYDPMSDRHHTFYSEEDVYQWLERRYYE</sequence>
<protein>
    <recommendedName>
        <fullName evidence="1">GYF domain-containing protein</fullName>
    </recommendedName>
</protein>
<accession>A0AA96WIV0</accession>
<evidence type="ECO:0000259" key="1">
    <source>
        <dbReference type="PROSITE" id="PS50829"/>
    </source>
</evidence>
<name>A0AA96WIV0_9CYAN</name>
<evidence type="ECO:0000313" key="2">
    <source>
        <dbReference type="EMBL" id="WNZ25490.1"/>
    </source>
</evidence>
<dbReference type="InterPro" id="IPR003169">
    <property type="entry name" value="GYF"/>
</dbReference>
<feature type="domain" description="GYF" evidence="1">
    <location>
        <begin position="130"/>
        <end position="162"/>
    </location>
</feature>
<reference evidence="2" key="1">
    <citation type="submission" date="2020-05" db="EMBL/GenBank/DDBJ databases">
        <authorList>
            <person name="Zhu T."/>
            <person name="Keshari N."/>
            <person name="Lu X."/>
        </authorList>
    </citation>
    <scope>NUCLEOTIDE SEQUENCE</scope>
    <source>
        <strain evidence="2">NK1-12</strain>
    </source>
</reference>
<organism evidence="2">
    <name type="scientific">Leptolyngbya sp. NK1-12</name>
    <dbReference type="NCBI Taxonomy" id="2547451"/>
    <lineage>
        <taxon>Bacteria</taxon>
        <taxon>Bacillati</taxon>
        <taxon>Cyanobacteriota</taxon>
        <taxon>Cyanophyceae</taxon>
        <taxon>Leptolyngbyales</taxon>
        <taxon>Leptolyngbyaceae</taxon>
        <taxon>Leptolyngbya group</taxon>
        <taxon>Leptolyngbya</taxon>
    </lineage>
</organism>
<dbReference type="AlphaFoldDB" id="A0AA96WIV0"/>
<gene>
    <name evidence="2" type="ORF">HJG54_23330</name>
</gene>
<dbReference type="PROSITE" id="PS50829">
    <property type="entry name" value="GYF"/>
    <property type="match status" value="1"/>
</dbReference>
<dbReference type="EMBL" id="CP053586">
    <property type="protein sequence ID" value="WNZ25490.1"/>
    <property type="molecule type" value="Genomic_DNA"/>
</dbReference>
<dbReference type="RefSeq" id="WP_316431647.1">
    <property type="nucleotide sequence ID" value="NZ_CP053586.1"/>
</dbReference>